<comment type="caution">
    <text evidence="1">The sequence shown here is derived from an EMBL/GenBank/DDBJ whole genome shotgun (WGS) entry which is preliminary data.</text>
</comment>
<keyword evidence="2" id="KW-1185">Reference proteome</keyword>
<proteinExistence type="predicted"/>
<evidence type="ECO:0000313" key="1">
    <source>
        <dbReference type="EMBL" id="KAJ7761146.1"/>
    </source>
</evidence>
<protein>
    <submittedName>
        <fullName evidence="1">Uncharacterized protein</fullName>
    </submittedName>
</protein>
<sequence>MSVTRCLANSASGIMWGSASRSFWYSWTMTTRHSDRVRWFVLVLERHPRLMGRFAVSNDIELPDGDSLDNSGVSFLVAGKPSFSLLLGSCHQCFVPWDSNGDAITTGVEALNLLTGFQLGDCWRVIIRPIDIFPIVGSIEVKDGLLPELAVVVRAVLLFLYRGKLYSFPLFLARIVLIVCHSE</sequence>
<evidence type="ECO:0000313" key="2">
    <source>
        <dbReference type="Proteomes" id="UP001215598"/>
    </source>
</evidence>
<accession>A0AAD7NHP1</accession>
<name>A0AAD7NHP1_9AGAR</name>
<dbReference type="AlphaFoldDB" id="A0AAD7NHP1"/>
<gene>
    <name evidence="1" type="ORF">B0H16DRAFT_1312605</name>
</gene>
<dbReference type="EMBL" id="JARKIB010000036">
    <property type="protein sequence ID" value="KAJ7761146.1"/>
    <property type="molecule type" value="Genomic_DNA"/>
</dbReference>
<dbReference type="Proteomes" id="UP001215598">
    <property type="component" value="Unassembled WGS sequence"/>
</dbReference>
<organism evidence="1 2">
    <name type="scientific">Mycena metata</name>
    <dbReference type="NCBI Taxonomy" id="1033252"/>
    <lineage>
        <taxon>Eukaryota</taxon>
        <taxon>Fungi</taxon>
        <taxon>Dikarya</taxon>
        <taxon>Basidiomycota</taxon>
        <taxon>Agaricomycotina</taxon>
        <taxon>Agaricomycetes</taxon>
        <taxon>Agaricomycetidae</taxon>
        <taxon>Agaricales</taxon>
        <taxon>Marasmiineae</taxon>
        <taxon>Mycenaceae</taxon>
        <taxon>Mycena</taxon>
    </lineage>
</organism>
<reference evidence="1" key="1">
    <citation type="submission" date="2023-03" db="EMBL/GenBank/DDBJ databases">
        <title>Massive genome expansion in bonnet fungi (Mycena s.s.) driven by repeated elements and novel gene families across ecological guilds.</title>
        <authorList>
            <consortium name="Lawrence Berkeley National Laboratory"/>
            <person name="Harder C.B."/>
            <person name="Miyauchi S."/>
            <person name="Viragh M."/>
            <person name="Kuo A."/>
            <person name="Thoen E."/>
            <person name="Andreopoulos B."/>
            <person name="Lu D."/>
            <person name="Skrede I."/>
            <person name="Drula E."/>
            <person name="Henrissat B."/>
            <person name="Morin E."/>
            <person name="Kohler A."/>
            <person name="Barry K."/>
            <person name="LaButti K."/>
            <person name="Morin E."/>
            <person name="Salamov A."/>
            <person name="Lipzen A."/>
            <person name="Mereny Z."/>
            <person name="Hegedus B."/>
            <person name="Baldrian P."/>
            <person name="Stursova M."/>
            <person name="Weitz H."/>
            <person name="Taylor A."/>
            <person name="Grigoriev I.V."/>
            <person name="Nagy L.G."/>
            <person name="Martin F."/>
            <person name="Kauserud H."/>
        </authorList>
    </citation>
    <scope>NUCLEOTIDE SEQUENCE</scope>
    <source>
        <strain evidence="1">CBHHK182m</strain>
    </source>
</reference>